<comment type="subcellular location">
    <subcellularLocation>
        <location evidence="1">Membrane</location>
        <topology evidence="1">Multi-pass membrane protein</topology>
    </subcellularLocation>
</comment>
<dbReference type="Gene3D" id="1.10.287.820">
    <property type="entry name" value="Acid-sensing ion channel domain"/>
    <property type="match status" value="1"/>
</dbReference>
<feature type="transmembrane region" description="Helical" evidence="13">
    <location>
        <begin position="65"/>
        <end position="84"/>
    </location>
</feature>
<protein>
    <submittedName>
        <fullName evidence="14 15">Pickpocket</fullName>
    </submittedName>
</protein>
<keyword evidence="10 12" id="KW-0739">Sodium transport</keyword>
<dbReference type="GO" id="GO:0005886">
    <property type="term" value="C:plasma membrane"/>
    <property type="evidence" value="ECO:0007669"/>
    <property type="project" value="TreeGrafter"/>
</dbReference>
<dbReference type="PANTHER" id="PTHR11690">
    <property type="entry name" value="AMILORIDE-SENSITIVE SODIUM CHANNEL-RELATED"/>
    <property type="match status" value="1"/>
</dbReference>
<keyword evidence="11 12" id="KW-0407">Ion channel</keyword>
<dbReference type="EMBL" id="DS231972">
    <property type="protein sequence ID" value="EDS29855.1"/>
    <property type="molecule type" value="Genomic_DNA"/>
</dbReference>
<sequence>MSLRGLRDLWVEFCTGGTVYAMRYLVLAKLLLIERLWWLLCIGGSAAITLLTITSTYRKYHNNPLIISYASEFFPISAIPFPAVTLCPMAKTSVEELNLTEVFESVVLKKEPLSWDRLEKLNSLAHVCSELTDVFDFTEPLNDTSVETLMDMAPPSVNYFLHSYWSNSVLEPSEVLTDSLIDKGLCFTFNAIAAEDLYRYSKATRRSQNWSMEGGYGQGESYPYRSFRRGLQGGLLLDLGSRRPDDEVFCEGLLDGFKVLIHAPDEVPMVNDIYYRLPMSAYVALVLVPELTVVAASLNSYPYTSRQCYFSGEKYLRFFKVYNQNNCLAECVANRTAEVCGCVHLAMVRGPNTRICNAHEIACYRAVYADTYNSQARFDGQWQDACGCLPTCKTVRYDVEISHLPFNYEAYVWALGFNYSEADEYVTSSLTVTFKNNQMLPLIRRELIGFGDMLARFGGLYGLMMGASVVSLMEILYYAAIRPWRDFCYHRRVRRFHDVQEVLPWHP</sequence>
<proteinExistence type="inferred from homology"/>
<comment type="similarity">
    <text evidence="2 12">Belongs to the amiloride-sensitive sodium channel (TC 1.A.6) family.</text>
</comment>
<keyword evidence="6 13" id="KW-1133">Transmembrane helix</keyword>
<feature type="transmembrane region" description="Helical" evidence="13">
    <location>
        <begin position="460"/>
        <end position="481"/>
    </location>
</feature>
<evidence type="ECO:0000256" key="4">
    <source>
        <dbReference type="ARBA" id="ARBA00022461"/>
    </source>
</evidence>
<dbReference type="KEGG" id="cqu:CpipJ_CPIJ007804"/>
<keyword evidence="8 12" id="KW-0406">Ion transport</keyword>
<keyword evidence="16" id="KW-1185">Reference proteome</keyword>
<dbReference type="InterPro" id="IPR001873">
    <property type="entry name" value="ENaC"/>
</dbReference>
<evidence type="ECO:0000256" key="5">
    <source>
        <dbReference type="ARBA" id="ARBA00022692"/>
    </source>
</evidence>
<evidence type="ECO:0000256" key="10">
    <source>
        <dbReference type="ARBA" id="ARBA00023201"/>
    </source>
</evidence>
<evidence type="ECO:0000313" key="15">
    <source>
        <dbReference type="EnsemblMetazoa" id="CPIJ007804-PA"/>
    </source>
</evidence>
<evidence type="ECO:0000256" key="2">
    <source>
        <dbReference type="ARBA" id="ARBA00007193"/>
    </source>
</evidence>
<dbReference type="InParanoid" id="B0WKH9"/>
<dbReference type="VEuPathDB" id="VectorBase:CPIJ007804"/>
<keyword evidence="9 13" id="KW-0472">Membrane</keyword>
<dbReference type="VEuPathDB" id="VectorBase:CQUJHB011750"/>
<organism>
    <name type="scientific">Culex quinquefasciatus</name>
    <name type="common">Southern house mosquito</name>
    <name type="synonym">Culex pungens</name>
    <dbReference type="NCBI Taxonomy" id="7176"/>
    <lineage>
        <taxon>Eukaryota</taxon>
        <taxon>Metazoa</taxon>
        <taxon>Ecdysozoa</taxon>
        <taxon>Arthropoda</taxon>
        <taxon>Hexapoda</taxon>
        <taxon>Insecta</taxon>
        <taxon>Pterygota</taxon>
        <taxon>Neoptera</taxon>
        <taxon>Endopterygota</taxon>
        <taxon>Diptera</taxon>
        <taxon>Nematocera</taxon>
        <taxon>Culicoidea</taxon>
        <taxon>Culicidae</taxon>
        <taxon>Culicinae</taxon>
        <taxon>Culicini</taxon>
        <taxon>Culex</taxon>
        <taxon>Culex</taxon>
    </lineage>
</organism>
<evidence type="ECO:0000313" key="14">
    <source>
        <dbReference type="EMBL" id="EDS29855.1"/>
    </source>
</evidence>
<keyword evidence="5 12" id="KW-0812">Transmembrane</keyword>
<evidence type="ECO:0000256" key="1">
    <source>
        <dbReference type="ARBA" id="ARBA00004141"/>
    </source>
</evidence>
<dbReference type="PRINTS" id="PR01078">
    <property type="entry name" value="AMINACHANNEL"/>
</dbReference>
<keyword evidence="3 12" id="KW-0813">Transport</keyword>
<evidence type="ECO:0000256" key="3">
    <source>
        <dbReference type="ARBA" id="ARBA00022448"/>
    </source>
</evidence>
<dbReference type="GO" id="GO:0015280">
    <property type="term" value="F:ligand-gated sodium channel activity"/>
    <property type="evidence" value="ECO:0007669"/>
    <property type="project" value="TreeGrafter"/>
</dbReference>
<accession>B0WKH9</accession>
<dbReference type="Proteomes" id="UP000002320">
    <property type="component" value="Unassembled WGS sequence"/>
</dbReference>
<dbReference type="eggNOG" id="KOG4294">
    <property type="taxonomic scope" value="Eukaryota"/>
</dbReference>
<evidence type="ECO:0000256" key="7">
    <source>
        <dbReference type="ARBA" id="ARBA00023053"/>
    </source>
</evidence>
<name>B0WKH9_CULQU</name>
<evidence type="ECO:0000256" key="8">
    <source>
        <dbReference type="ARBA" id="ARBA00023065"/>
    </source>
</evidence>
<evidence type="ECO:0000256" key="6">
    <source>
        <dbReference type="ARBA" id="ARBA00022989"/>
    </source>
</evidence>
<dbReference type="AlphaFoldDB" id="B0WKH9"/>
<evidence type="ECO:0000313" key="16">
    <source>
        <dbReference type="Proteomes" id="UP000002320"/>
    </source>
</evidence>
<dbReference type="OrthoDB" id="6021021at2759"/>
<keyword evidence="4 12" id="KW-0894">Sodium channel</keyword>
<dbReference type="Pfam" id="PF00858">
    <property type="entry name" value="ASC"/>
    <property type="match status" value="1"/>
</dbReference>
<evidence type="ECO:0000256" key="12">
    <source>
        <dbReference type="RuleBase" id="RU000679"/>
    </source>
</evidence>
<evidence type="ECO:0000256" key="11">
    <source>
        <dbReference type="ARBA" id="ARBA00023303"/>
    </source>
</evidence>
<dbReference type="PANTHER" id="PTHR11690:SF288">
    <property type="entry name" value="AMILORIDE-SENSITIVE NA+ CHANNEL-RELATED"/>
    <property type="match status" value="1"/>
</dbReference>
<evidence type="ECO:0000256" key="13">
    <source>
        <dbReference type="SAM" id="Phobius"/>
    </source>
</evidence>
<evidence type="ECO:0000256" key="9">
    <source>
        <dbReference type="ARBA" id="ARBA00023136"/>
    </source>
</evidence>
<dbReference type="Gene3D" id="1.10.287.770">
    <property type="entry name" value="YojJ-like"/>
    <property type="match status" value="1"/>
</dbReference>
<reference evidence="15" key="2">
    <citation type="submission" date="2020-05" db="UniProtKB">
        <authorList>
            <consortium name="EnsemblMetazoa"/>
        </authorList>
    </citation>
    <scope>IDENTIFICATION</scope>
    <source>
        <strain evidence="15">JHB</strain>
    </source>
</reference>
<reference evidence="14" key="1">
    <citation type="submission" date="2007-03" db="EMBL/GenBank/DDBJ databases">
        <title>Annotation of Culex pipiens quinquefasciatus.</title>
        <authorList>
            <consortium name="The Broad Institute Genome Sequencing Platform"/>
            <person name="Atkinson P.W."/>
            <person name="Hemingway J."/>
            <person name="Christensen B.M."/>
            <person name="Higgs S."/>
            <person name="Kodira C."/>
            <person name="Hannick L."/>
            <person name="Megy K."/>
            <person name="O'Leary S."/>
            <person name="Pearson M."/>
            <person name="Haas B.J."/>
            <person name="Mauceli E."/>
            <person name="Wortman J.R."/>
            <person name="Lee N.H."/>
            <person name="Guigo R."/>
            <person name="Stanke M."/>
            <person name="Alvarado L."/>
            <person name="Amedeo P."/>
            <person name="Antoine C.H."/>
            <person name="Arensburger P."/>
            <person name="Bidwell S.L."/>
            <person name="Crawford M."/>
            <person name="Camaro F."/>
            <person name="Devon K."/>
            <person name="Engels R."/>
            <person name="Hammond M."/>
            <person name="Howarth C."/>
            <person name="Koehrsen M."/>
            <person name="Lawson D."/>
            <person name="Montgomery P."/>
            <person name="Nene V."/>
            <person name="Nusbaum C."/>
            <person name="Puiu D."/>
            <person name="Romero-Severson J."/>
            <person name="Severson D.W."/>
            <person name="Shumway M."/>
            <person name="Sisk P."/>
            <person name="Stolte C."/>
            <person name="Zeng Q."/>
            <person name="Eisenstadt E."/>
            <person name="Fraser-Liggett C."/>
            <person name="Strausberg R."/>
            <person name="Galagan J."/>
            <person name="Birren B."/>
            <person name="Collins F.H."/>
        </authorList>
    </citation>
    <scope>NUCLEOTIDE SEQUENCE [LARGE SCALE GENOMIC DNA]</scope>
    <source>
        <strain evidence="14">JHB</strain>
    </source>
</reference>
<gene>
    <name evidence="15" type="primary">6039643</name>
    <name evidence="14" type="ORF">CpipJ_CPIJ007804</name>
</gene>
<keyword evidence="7" id="KW-0915">Sodium</keyword>
<feature type="transmembrane region" description="Helical" evidence="13">
    <location>
        <begin position="36"/>
        <end position="53"/>
    </location>
</feature>
<dbReference type="HOGENOM" id="CLU_024950_1_1_1"/>
<dbReference type="OMA" id="TECEYNE"/>
<dbReference type="EnsemblMetazoa" id="CPIJ007804-RA">
    <property type="protein sequence ID" value="CPIJ007804-PA"/>
    <property type="gene ID" value="CPIJ007804"/>
</dbReference>